<gene>
    <name evidence="1" type="ORF">GCM10011339_42540</name>
</gene>
<name>A0ABQ1VCZ7_9BACT</name>
<evidence type="ECO:0000313" key="2">
    <source>
        <dbReference type="Proteomes" id="UP000647339"/>
    </source>
</evidence>
<protein>
    <submittedName>
        <fullName evidence="1">Uncharacterized protein</fullName>
    </submittedName>
</protein>
<evidence type="ECO:0000313" key="1">
    <source>
        <dbReference type="EMBL" id="GGF49416.1"/>
    </source>
</evidence>
<comment type="caution">
    <text evidence="1">The sequence shown here is derived from an EMBL/GenBank/DDBJ whole genome shotgun (WGS) entry which is preliminary data.</text>
</comment>
<reference evidence="2" key="1">
    <citation type="journal article" date="2019" name="Int. J. Syst. Evol. Microbiol.">
        <title>The Global Catalogue of Microorganisms (GCM) 10K type strain sequencing project: providing services to taxonomists for standard genome sequencing and annotation.</title>
        <authorList>
            <consortium name="The Broad Institute Genomics Platform"/>
            <consortium name="The Broad Institute Genome Sequencing Center for Infectious Disease"/>
            <person name="Wu L."/>
            <person name="Ma J."/>
        </authorList>
    </citation>
    <scope>NUCLEOTIDE SEQUENCE [LARGE SCALE GENOMIC DNA]</scope>
    <source>
        <strain evidence="2">CGMCC 1.15407</strain>
    </source>
</reference>
<dbReference type="Proteomes" id="UP000647339">
    <property type="component" value="Unassembled WGS sequence"/>
</dbReference>
<accession>A0ABQ1VCZ7</accession>
<keyword evidence="2" id="KW-1185">Reference proteome</keyword>
<proteinExistence type="predicted"/>
<organism evidence="1 2">
    <name type="scientific">Echinicola rosea</name>
    <dbReference type="NCBI Taxonomy" id="1807691"/>
    <lineage>
        <taxon>Bacteria</taxon>
        <taxon>Pseudomonadati</taxon>
        <taxon>Bacteroidota</taxon>
        <taxon>Cytophagia</taxon>
        <taxon>Cytophagales</taxon>
        <taxon>Cyclobacteriaceae</taxon>
        <taxon>Echinicola</taxon>
    </lineage>
</organism>
<dbReference type="EMBL" id="BMIU01000032">
    <property type="protein sequence ID" value="GGF49416.1"/>
    <property type="molecule type" value="Genomic_DNA"/>
</dbReference>
<dbReference type="RefSeq" id="WP_137402310.1">
    <property type="nucleotide sequence ID" value="NZ_BMIU01000032.1"/>
</dbReference>
<sequence>MKKGIAYTTIGMMVSLALMALRPVPKITEKEALITTGIITEISATPYKDILIKLNNTDTFFYINRGVDLGLKHDVLEKKLLGNTVQIKYPAYWTPLDWQGKSKHLSQITLGNEIIFTELKE</sequence>